<evidence type="ECO:0000259" key="11">
    <source>
        <dbReference type="Pfam" id="PF00676"/>
    </source>
</evidence>
<evidence type="ECO:0000256" key="5">
    <source>
        <dbReference type="ARBA" id="ARBA00023002"/>
    </source>
</evidence>
<accession>A0ABS0QJV4</accession>
<feature type="domain" description="Dehydrogenase E1 component" evidence="11">
    <location>
        <begin position="38"/>
        <end position="324"/>
    </location>
</feature>
<reference evidence="12 13" key="1">
    <citation type="submission" date="2020-12" db="EMBL/GenBank/DDBJ databases">
        <title>WGS of Thermoactinomyces spp.</title>
        <authorList>
            <person name="Cheng K."/>
        </authorList>
    </citation>
    <scope>NUCLEOTIDE SEQUENCE [LARGE SCALE GENOMIC DNA]</scope>
    <source>
        <strain evidence="13">CICC 10650\ACCC 41061</strain>
    </source>
</reference>
<keyword evidence="13" id="KW-1185">Reference proteome</keyword>
<comment type="function">
    <text evidence="8 10">The pyruvate dehydrogenase complex catalyzes the overall conversion of pyruvate to acetyl-CoA and CO(2). It contains multiple copies of three enzymatic components: pyruvate dehydrogenase (E1), dihydrolipoamide acetyltransferase (E2) and lipoamide dehydrogenase (E3).</text>
</comment>
<dbReference type="InterPro" id="IPR017596">
    <property type="entry name" value="PdhA/BkdA"/>
</dbReference>
<gene>
    <name evidence="12" type="primary">pdhA</name>
    <name evidence="12" type="ORF">I8U22_12145</name>
</gene>
<evidence type="ECO:0000313" key="12">
    <source>
        <dbReference type="EMBL" id="MBH8589560.1"/>
    </source>
</evidence>
<comment type="subunit">
    <text evidence="2 10">Heterodimer of an alpha and a beta chain.</text>
</comment>
<dbReference type="EC" id="1.2.4.1" evidence="3 10"/>
<evidence type="ECO:0000256" key="8">
    <source>
        <dbReference type="ARBA" id="ARBA00025211"/>
    </source>
</evidence>
<sequence>MELMTKDEVCHLSPDGHLTESGKEIWNRLSVEKKKDFYRWMVFVRHFDRRSVFLQRQGRIGTYAPLEGQEAAQVGSSLALQKKDWIFPSYREHGVAMIAGMPLSQILLYWMGRVEGCKAPEEIRLLPPSVPIATHLPHAVGTAWASKLKKEDSIAVCYFGDGATSEGDFHEACNFAGVFNIPVIFFCQNNGYAISVPFSRQSASKTVAEKAKAYNFPGIRVDGNDVLAVYDVMSKAVARARAGEGPTLIEAVTYRFGPHTTADDATRYRPPEEVEEWVNEKDPLLRYTRLLKKEGLLTDEEEKTWEETCKEKMDQAISRAEKEEPVPPGHMFAHVYETLSANEKRQKLELLEERDYRR</sequence>
<evidence type="ECO:0000256" key="1">
    <source>
        <dbReference type="ARBA" id="ARBA00001964"/>
    </source>
</evidence>
<evidence type="ECO:0000256" key="9">
    <source>
        <dbReference type="ARBA" id="ARBA00051231"/>
    </source>
</evidence>
<evidence type="ECO:0000256" key="7">
    <source>
        <dbReference type="ARBA" id="ARBA00023317"/>
    </source>
</evidence>
<comment type="cofactor">
    <cofactor evidence="1 10">
        <name>thiamine diphosphate</name>
        <dbReference type="ChEBI" id="CHEBI:58937"/>
    </cofactor>
</comment>
<keyword evidence="5 10" id="KW-0560">Oxidoreductase</keyword>
<keyword evidence="7 10" id="KW-0670">Pyruvate</keyword>
<dbReference type="PANTHER" id="PTHR43380:SF1">
    <property type="entry name" value="2-OXOISOVALERATE DEHYDROGENASE SUBUNIT ALPHA, MITOCHONDRIAL"/>
    <property type="match status" value="1"/>
</dbReference>
<protein>
    <recommendedName>
        <fullName evidence="4 10">Pyruvate dehydrogenase E1 component subunit alpha</fullName>
        <ecNumber evidence="3 10">1.2.4.1</ecNumber>
    </recommendedName>
</protein>
<dbReference type="InterPro" id="IPR050771">
    <property type="entry name" value="Alpha-ketoacid_DH_E1_comp"/>
</dbReference>
<dbReference type="InterPro" id="IPR001017">
    <property type="entry name" value="DH_E1"/>
</dbReference>
<proteinExistence type="predicted"/>
<evidence type="ECO:0000313" key="13">
    <source>
        <dbReference type="Proteomes" id="UP000641910"/>
    </source>
</evidence>
<dbReference type="CDD" id="cd02000">
    <property type="entry name" value="TPP_E1_PDC_ADC_BCADC"/>
    <property type="match status" value="1"/>
</dbReference>
<dbReference type="Pfam" id="PF00676">
    <property type="entry name" value="E1_dh"/>
    <property type="match status" value="1"/>
</dbReference>
<dbReference type="EMBL" id="JAECVU010000008">
    <property type="protein sequence ID" value="MBH8589560.1"/>
    <property type="molecule type" value="Genomic_DNA"/>
</dbReference>
<evidence type="ECO:0000256" key="3">
    <source>
        <dbReference type="ARBA" id="ARBA00012281"/>
    </source>
</evidence>
<evidence type="ECO:0000256" key="2">
    <source>
        <dbReference type="ARBA" id="ARBA00011870"/>
    </source>
</evidence>
<dbReference type="Gene3D" id="3.40.50.970">
    <property type="match status" value="1"/>
</dbReference>
<comment type="caution">
    <text evidence="12">The sequence shown here is derived from an EMBL/GenBank/DDBJ whole genome shotgun (WGS) entry which is preliminary data.</text>
</comment>
<keyword evidence="6 10" id="KW-0786">Thiamine pyrophosphate</keyword>
<organism evidence="12 13">
    <name type="scientific">Thermoactinomyces vulgaris</name>
    <dbReference type="NCBI Taxonomy" id="2026"/>
    <lineage>
        <taxon>Bacteria</taxon>
        <taxon>Bacillati</taxon>
        <taxon>Bacillota</taxon>
        <taxon>Bacilli</taxon>
        <taxon>Bacillales</taxon>
        <taxon>Thermoactinomycetaceae</taxon>
        <taxon>Thermoactinomyces</taxon>
    </lineage>
</organism>
<dbReference type="PANTHER" id="PTHR43380">
    <property type="entry name" value="2-OXOISOVALERATE DEHYDROGENASE SUBUNIT ALPHA, MITOCHONDRIAL"/>
    <property type="match status" value="1"/>
</dbReference>
<evidence type="ECO:0000256" key="4">
    <source>
        <dbReference type="ARBA" id="ARBA00014159"/>
    </source>
</evidence>
<dbReference type="NCBIfam" id="TIGR03181">
    <property type="entry name" value="PDH_E1_alph_x"/>
    <property type="match status" value="1"/>
</dbReference>
<dbReference type="Proteomes" id="UP000641910">
    <property type="component" value="Unassembled WGS sequence"/>
</dbReference>
<evidence type="ECO:0000256" key="10">
    <source>
        <dbReference type="RuleBase" id="RU366007"/>
    </source>
</evidence>
<comment type="catalytic activity">
    <reaction evidence="9 10">
        <text>N(6)-[(R)-lipoyl]-L-lysyl-[protein] + pyruvate + H(+) = N(6)-[(R)-S(8)-acetyldihydrolipoyl]-L-lysyl-[protein] + CO2</text>
        <dbReference type="Rhea" id="RHEA:19189"/>
        <dbReference type="Rhea" id="RHEA-COMP:10474"/>
        <dbReference type="Rhea" id="RHEA-COMP:10478"/>
        <dbReference type="ChEBI" id="CHEBI:15361"/>
        <dbReference type="ChEBI" id="CHEBI:15378"/>
        <dbReference type="ChEBI" id="CHEBI:16526"/>
        <dbReference type="ChEBI" id="CHEBI:83099"/>
        <dbReference type="ChEBI" id="CHEBI:83111"/>
        <dbReference type="EC" id="1.2.4.1"/>
    </reaction>
</comment>
<evidence type="ECO:0000256" key="6">
    <source>
        <dbReference type="ARBA" id="ARBA00023052"/>
    </source>
</evidence>
<dbReference type="RefSeq" id="WP_181729134.1">
    <property type="nucleotide sequence ID" value="NZ_JACEIS010000006.1"/>
</dbReference>
<dbReference type="SUPFAM" id="SSF52518">
    <property type="entry name" value="Thiamin diphosphate-binding fold (THDP-binding)"/>
    <property type="match status" value="1"/>
</dbReference>
<name>A0ABS0QJV4_THEVU</name>
<dbReference type="InterPro" id="IPR029061">
    <property type="entry name" value="THDP-binding"/>
</dbReference>